<reference evidence="1" key="1">
    <citation type="submission" date="2019-08" db="EMBL/GenBank/DDBJ databases">
        <authorList>
            <person name="Kucharzyk K."/>
            <person name="Murdoch R.W."/>
            <person name="Higgins S."/>
            <person name="Loffler F."/>
        </authorList>
    </citation>
    <scope>NUCLEOTIDE SEQUENCE</scope>
</reference>
<accession>A0A645IWS6</accession>
<evidence type="ECO:0008006" key="2">
    <source>
        <dbReference type="Google" id="ProtNLM"/>
    </source>
</evidence>
<name>A0A645IWS6_9ZZZZ</name>
<evidence type="ECO:0000313" key="1">
    <source>
        <dbReference type="EMBL" id="MPN55858.1"/>
    </source>
</evidence>
<organism evidence="1">
    <name type="scientific">bioreactor metagenome</name>
    <dbReference type="NCBI Taxonomy" id="1076179"/>
    <lineage>
        <taxon>unclassified sequences</taxon>
        <taxon>metagenomes</taxon>
        <taxon>ecological metagenomes</taxon>
    </lineage>
</organism>
<dbReference type="EMBL" id="VSSQ01125549">
    <property type="protein sequence ID" value="MPN55858.1"/>
    <property type="molecule type" value="Genomic_DNA"/>
</dbReference>
<dbReference type="Gene3D" id="3.10.105.10">
    <property type="entry name" value="Dipeptide-binding Protein, Domain 3"/>
    <property type="match status" value="1"/>
</dbReference>
<gene>
    <name evidence="1" type="ORF">SDC9_203542</name>
</gene>
<protein>
    <recommendedName>
        <fullName evidence="2">Oligopeptide-binding protein OppA</fullName>
    </recommendedName>
</protein>
<proteinExistence type="predicted"/>
<dbReference type="SUPFAM" id="SSF53850">
    <property type="entry name" value="Periplasmic binding protein-like II"/>
    <property type="match status" value="1"/>
</dbReference>
<dbReference type="AlphaFoldDB" id="A0A645IWS6"/>
<sequence>MALMKYGKEYDNVMSIFEKFTYNNPFNYSRYNNSLYNGYVNLLRTNKDTNKKGELQNKCFEILEEDIPAIPLYSNNIYVYKNKYIEGLRLNYKFYINFESLLINKSII</sequence>
<comment type="caution">
    <text evidence="1">The sequence shown here is derived from an EMBL/GenBank/DDBJ whole genome shotgun (WGS) entry which is preliminary data.</text>
</comment>
<dbReference type="Gene3D" id="3.40.190.10">
    <property type="entry name" value="Periplasmic binding protein-like II"/>
    <property type="match status" value="1"/>
</dbReference>